<dbReference type="Gene3D" id="1.10.357.10">
    <property type="entry name" value="Tetracycline Repressor, domain 2"/>
    <property type="match status" value="1"/>
</dbReference>
<keyword evidence="8" id="KW-1185">Reference proteome</keyword>
<dbReference type="Pfam" id="PF00440">
    <property type="entry name" value="TetR_N"/>
    <property type="match status" value="1"/>
</dbReference>
<organism evidence="7 8">
    <name type="scientific">Mycetocola tolaasinivorans</name>
    <dbReference type="NCBI Taxonomy" id="76635"/>
    <lineage>
        <taxon>Bacteria</taxon>
        <taxon>Bacillati</taxon>
        <taxon>Actinomycetota</taxon>
        <taxon>Actinomycetes</taxon>
        <taxon>Micrococcales</taxon>
        <taxon>Microbacteriaceae</taxon>
        <taxon>Mycetocola</taxon>
    </lineage>
</organism>
<reference evidence="7 8" key="1">
    <citation type="submission" date="2018-10" db="EMBL/GenBank/DDBJ databases">
        <authorList>
            <person name="Li J."/>
        </authorList>
    </citation>
    <scope>NUCLEOTIDE SEQUENCE [LARGE SCALE GENOMIC DNA]</scope>
    <source>
        <strain evidence="7 8">IF 016277</strain>
    </source>
</reference>
<dbReference type="PANTHER" id="PTHR30055">
    <property type="entry name" value="HTH-TYPE TRANSCRIPTIONAL REGULATOR RUTR"/>
    <property type="match status" value="1"/>
</dbReference>
<feature type="DNA-binding region" description="H-T-H motif" evidence="4">
    <location>
        <begin position="67"/>
        <end position="86"/>
    </location>
</feature>
<dbReference type="PANTHER" id="PTHR30055:SF234">
    <property type="entry name" value="HTH-TYPE TRANSCRIPTIONAL REGULATOR BETI"/>
    <property type="match status" value="1"/>
</dbReference>
<protein>
    <submittedName>
        <fullName evidence="7">TetR/AcrR family transcriptional regulator</fullName>
    </submittedName>
</protein>
<feature type="compositionally biased region" description="Polar residues" evidence="5">
    <location>
        <begin position="1"/>
        <end position="17"/>
    </location>
</feature>
<dbReference type="InterPro" id="IPR001647">
    <property type="entry name" value="HTH_TetR"/>
</dbReference>
<feature type="region of interest" description="Disordered" evidence="5">
    <location>
        <begin position="1"/>
        <end position="40"/>
    </location>
</feature>
<sequence length="247" mass="27411">MTRNRLPQTETPVTPTSEVDAHESGLTETGAAGMRRAPRQERSEKRVALILDTFARLVDDVGYAQVSLSLLAREVGMSGPGIYRYFDGLPAVARALATRNQERAFNVVAARLAGSLEADWDIAITRVVESYAEFFRTEPGFRWLRLGASIDHDMQNTGETNRMIVARRISELFTAGFAVAPRPDFTQHVEVAVEITDSLISRAFEISPDGDEFFISETARMVVSYIGEYMERSRPEGATPPPPRDPS</sequence>
<gene>
    <name evidence="7" type="ORF">D9V32_04125</name>
</gene>
<keyword evidence="3" id="KW-0804">Transcription</keyword>
<evidence type="ECO:0000256" key="2">
    <source>
        <dbReference type="ARBA" id="ARBA00023125"/>
    </source>
</evidence>
<dbReference type="Proteomes" id="UP000272503">
    <property type="component" value="Unassembled WGS sequence"/>
</dbReference>
<name>A0A3L7ABS0_9MICO</name>
<keyword evidence="2 4" id="KW-0238">DNA-binding</keyword>
<dbReference type="Pfam" id="PF17928">
    <property type="entry name" value="TetR_C_22"/>
    <property type="match status" value="1"/>
</dbReference>
<evidence type="ECO:0000313" key="8">
    <source>
        <dbReference type="Proteomes" id="UP000272503"/>
    </source>
</evidence>
<dbReference type="SUPFAM" id="SSF46689">
    <property type="entry name" value="Homeodomain-like"/>
    <property type="match status" value="1"/>
</dbReference>
<dbReference type="InterPro" id="IPR041674">
    <property type="entry name" value="TetR_C_22"/>
</dbReference>
<dbReference type="RefSeq" id="WP_121647642.1">
    <property type="nucleotide sequence ID" value="NZ_RCUX01000003.1"/>
</dbReference>
<dbReference type="OrthoDB" id="9816320at2"/>
<evidence type="ECO:0000256" key="3">
    <source>
        <dbReference type="ARBA" id="ARBA00023163"/>
    </source>
</evidence>
<evidence type="ECO:0000256" key="1">
    <source>
        <dbReference type="ARBA" id="ARBA00023015"/>
    </source>
</evidence>
<comment type="caution">
    <text evidence="7">The sequence shown here is derived from an EMBL/GenBank/DDBJ whole genome shotgun (WGS) entry which is preliminary data.</text>
</comment>
<keyword evidence="1" id="KW-0805">Transcription regulation</keyword>
<dbReference type="PROSITE" id="PS50977">
    <property type="entry name" value="HTH_TETR_2"/>
    <property type="match status" value="1"/>
</dbReference>
<evidence type="ECO:0000313" key="7">
    <source>
        <dbReference type="EMBL" id="RLP76832.1"/>
    </source>
</evidence>
<feature type="domain" description="HTH tetR-type" evidence="6">
    <location>
        <begin position="44"/>
        <end position="104"/>
    </location>
</feature>
<dbReference type="InterPro" id="IPR050109">
    <property type="entry name" value="HTH-type_TetR-like_transc_reg"/>
</dbReference>
<dbReference type="GO" id="GO:0000976">
    <property type="term" value="F:transcription cis-regulatory region binding"/>
    <property type="evidence" value="ECO:0007669"/>
    <property type="project" value="TreeGrafter"/>
</dbReference>
<dbReference type="AlphaFoldDB" id="A0A3L7ABS0"/>
<accession>A0A3L7ABS0</accession>
<dbReference type="InterPro" id="IPR009057">
    <property type="entry name" value="Homeodomain-like_sf"/>
</dbReference>
<evidence type="ECO:0000256" key="5">
    <source>
        <dbReference type="SAM" id="MobiDB-lite"/>
    </source>
</evidence>
<dbReference type="EMBL" id="RCUX01000003">
    <property type="protein sequence ID" value="RLP76832.1"/>
    <property type="molecule type" value="Genomic_DNA"/>
</dbReference>
<proteinExistence type="predicted"/>
<evidence type="ECO:0000259" key="6">
    <source>
        <dbReference type="PROSITE" id="PS50977"/>
    </source>
</evidence>
<dbReference type="GO" id="GO:0003700">
    <property type="term" value="F:DNA-binding transcription factor activity"/>
    <property type="evidence" value="ECO:0007669"/>
    <property type="project" value="TreeGrafter"/>
</dbReference>
<evidence type="ECO:0000256" key="4">
    <source>
        <dbReference type="PROSITE-ProRule" id="PRU00335"/>
    </source>
</evidence>